<feature type="compositionally biased region" description="Basic and acidic residues" evidence="1">
    <location>
        <begin position="109"/>
        <end position="118"/>
    </location>
</feature>
<keyword evidence="2" id="KW-1133">Transmembrane helix</keyword>
<gene>
    <name evidence="3" type="ORF">GCM10010094_01780</name>
</gene>
<reference evidence="3" key="1">
    <citation type="journal article" date="2014" name="Int. J. Syst. Evol. Microbiol.">
        <title>Complete genome sequence of Corynebacterium casei LMG S-19264T (=DSM 44701T), isolated from a smear-ripened cheese.</title>
        <authorList>
            <consortium name="US DOE Joint Genome Institute (JGI-PGF)"/>
            <person name="Walter F."/>
            <person name="Albersmeier A."/>
            <person name="Kalinowski J."/>
            <person name="Ruckert C."/>
        </authorList>
    </citation>
    <scope>NUCLEOTIDE SEQUENCE</scope>
    <source>
        <strain evidence="3">JCM 3035</strain>
    </source>
</reference>
<feature type="compositionally biased region" description="Basic and acidic residues" evidence="1">
    <location>
        <begin position="83"/>
        <end position="99"/>
    </location>
</feature>
<accession>A0A917QDT3</accession>
<organism evidence="3 4">
    <name type="scientific">Streptomyces flaveus</name>
    <dbReference type="NCBI Taxonomy" id="66370"/>
    <lineage>
        <taxon>Bacteria</taxon>
        <taxon>Bacillati</taxon>
        <taxon>Actinomycetota</taxon>
        <taxon>Actinomycetes</taxon>
        <taxon>Kitasatosporales</taxon>
        <taxon>Streptomycetaceae</taxon>
        <taxon>Streptomyces</taxon>
        <taxon>Streptomyces aurantiacus group</taxon>
    </lineage>
</organism>
<evidence type="ECO:0000256" key="2">
    <source>
        <dbReference type="SAM" id="Phobius"/>
    </source>
</evidence>
<keyword evidence="2" id="KW-0812">Transmembrane</keyword>
<dbReference type="Proteomes" id="UP000637788">
    <property type="component" value="Unassembled WGS sequence"/>
</dbReference>
<keyword evidence="2" id="KW-0472">Membrane</keyword>
<keyword evidence="4" id="KW-1185">Reference proteome</keyword>
<feature type="region of interest" description="Disordered" evidence="1">
    <location>
        <begin position="1"/>
        <end position="47"/>
    </location>
</feature>
<sequence length="215" mass="23443">MDESPYRLPKLNPQVYSGSVPEDVGGTPFPDGWEPDDDRDRGGSDEEFASVVFDEAFIRAATVHEPTAVERLLAAAQARAEASEAEARRGRTHRARGDDERYEDGWGPDGRHDFGHDPDLDDLDDRDALDGRYGHSGTYGKQARWHRPVAWMLALLMGIGMVALAFTAVYRGASSGRQPQISPPASTGVEQGSRTRPSASADFSQPPVPAEPRTP</sequence>
<evidence type="ECO:0000313" key="4">
    <source>
        <dbReference type="Proteomes" id="UP000637788"/>
    </source>
</evidence>
<feature type="transmembrane region" description="Helical" evidence="2">
    <location>
        <begin position="149"/>
        <end position="170"/>
    </location>
</feature>
<proteinExistence type="predicted"/>
<protein>
    <submittedName>
        <fullName evidence="3">Uncharacterized protein</fullName>
    </submittedName>
</protein>
<feature type="compositionally biased region" description="Polar residues" evidence="1">
    <location>
        <begin position="175"/>
        <end position="203"/>
    </location>
</feature>
<evidence type="ECO:0000313" key="3">
    <source>
        <dbReference type="EMBL" id="GGK45631.1"/>
    </source>
</evidence>
<comment type="caution">
    <text evidence="3">The sequence shown here is derived from an EMBL/GenBank/DDBJ whole genome shotgun (WGS) entry which is preliminary data.</text>
</comment>
<feature type="region of interest" description="Disordered" evidence="1">
    <location>
        <begin position="174"/>
        <end position="215"/>
    </location>
</feature>
<name>A0A917QDT3_9ACTN</name>
<dbReference type="EMBL" id="BMPQ01000001">
    <property type="protein sequence ID" value="GGK45631.1"/>
    <property type="molecule type" value="Genomic_DNA"/>
</dbReference>
<feature type="compositionally biased region" description="Pro residues" evidence="1">
    <location>
        <begin position="206"/>
        <end position="215"/>
    </location>
</feature>
<reference evidence="3" key="2">
    <citation type="submission" date="2020-09" db="EMBL/GenBank/DDBJ databases">
        <authorList>
            <person name="Sun Q."/>
            <person name="Ohkuma M."/>
        </authorList>
    </citation>
    <scope>NUCLEOTIDE SEQUENCE</scope>
    <source>
        <strain evidence="3">JCM 3035</strain>
    </source>
</reference>
<feature type="region of interest" description="Disordered" evidence="1">
    <location>
        <begin position="83"/>
        <end position="123"/>
    </location>
</feature>
<dbReference type="AlphaFoldDB" id="A0A917QDT3"/>
<evidence type="ECO:0000256" key="1">
    <source>
        <dbReference type="SAM" id="MobiDB-lite"/>
    </source>
</evidence>